<evidence type="ECO:0000313" key="1">
    <source>
        <dbReference type="EMBL" id="SFB75739.1"/>
    </source>
</evidence>
<reference evidence="2" key="1">
    <citation type="submission" date="2016-10" db="EMBL/GenBank/DDBJ databases">
        <authorList>
            <person name="Varghese N."/>
            <person name="Submissions S."/>
        </authorList>
    </citation>
    <scope>NUCLEOTIDE SEQUENCE [LARGE SCALE GENOMIC DNA]</scope>
    <source>
        <strain evidence="2">ATCC 43811</strain>
    </source>
</reference>
<evidence type="ECO:0000313" key="2">
    <source>
        <dbReference type="Proteomes" id="UP000240042"/>
    </source>
</evidence>
<gene>
    <name evidence="1" type="ORF">SAMN02745150_00650</name>
</gene>
<dbReference type="STRING" id="34097.SAMN02745150_00650"/>
<organism evidence="1 2">
    <name type="scientific">Brevinema andersonii</name>
    <dbReference type="NCBI Taxonomy" id="34097"/>
    <lineage>
        <taxon>Bacteria</taxon>
        <taxon>Pseudomonadati</taxon>
        <taxon>Spirochaetota</taxon>
        <taxon>Spirochaetia</taxon>
        <taxon>Brevinematales</taxon>
        <taxon>Brevinemataceae</taxon>
        <taxon>Brevinema</taxon>
    </lineage>
</organism>
<dbReference type="EMBL" id="FOKY01000002">
    <property type="protein sequence ID" value="SFB75739.1"/>
    <property type="molecule type" value="Genomic_DNA"/>
</dbReference>
<evidence type="ECO:0008006" key="3">
    <source>
        <dbReference type="Google" id="ProtNLM"/>
    </source>
</evidence>
<dbReference type="RefSeq" id="WP_092318575.1">
    <property type="nucleotide sequence ID" value="NZ_FOKY01000002.1"/>
</dbReference>
<dbReference type="Proteomes" id="UP000240042">
    <property type="component" value="Unassembled WGS sequence"/>
</dbReference>
<accession>A0A1I1DL76</accession>
<proteinExistence type="predicted"/>
<keyword evidence="2" id="KW-1185">Reference proteome</keyword>
<name>A0A1I1DL76_BREAD</name>
<sequence>MTRQCTALILSKRGFGEGHLLLTVLDADRGKTKYSAFGAALETGLRRAALLSGSFIRGLISPSKTPQFEVLNETQLLFSAENLRSDLRLMGFLLFTLEILDKMLMEEELFEYFDELFETFRLFDENQDEKYILFFLSKFLSSGSWLEIPQKQKLSPQTKRFINDSNNYSSSFLQGKNISSQRKHELSYFFAHAIKYARGHMPRSLELLKFN</sequence>
<dbReference type="AlphaFoldDB" id="A0A1I1DL76"/>
<protein>
    <recommendedName>
        <fullName evidence="3">DNA repair protein RecO</fullName>
    </recommendedName>
</protein>